<organism evidence="1 2">
    <name type="scientific">Methylobacterium komagatae</name>
    <dbReference type="NCBI Taxonomy" id="374425"/>
    <lineage>
        <taxon>Bacteria</taxon>
        <taxon>Pseudomonadati</taxon>
        <taxon>Pseudomonadota</taxon>
        <taxon>Alphaproteobacteria</taxon>
        <taxon>Hyphomicrobiales</taxon>
        <taxon>Methylobacteriaceae</taxon>
        <taxon>Methylobacterium</taxon>
    </lineage>
</organism>
<dbReference type="RefSeq" id="WP_378967515.1">
    <property type="nucleotide sequence ID" value="NZ_JBHSWN010000001.1"/>
</dbReference>
<accession>A0ABW2BHC9</accession>
<protein>
    <submittedName>
        <fullName evidence="1">Uncharacterized protein</fullName>
    </submittedName>
</protein>
<sequence>MGLLAFILIGGPWVAATAWLWLQAGGVEAWRHVVHGDALNHR</sequence>
<evidence type="ECO:0000313" key="2">
    <source>
        <dbReference type="Proteomes" id="UP001596292"/>
    </source>
</evidence>
<dbReference type="EMBL" id="JBHSWN010000001">
    <property type="protein sequence ID" value="MFC6788970.1"/>
    <property type="molecule type" value="Genomic_DNA"/>
</dbReference>
<gene>
    <name evidence="1" type="ORF">ACFQE0_04610</name>
</gene>
<comment type="caution">
    <text evidence="1">The sequence shown here is derived from an EMBL/GenBank/DDBJ whole genome shotgun (WGS) entry which is preliminary data.</text>
</comment>
<name>A0ABW2BHC9_9HYPH</name>
<keyword evidence="2" id="KW-1185">Reference proteome</keyword>
<reference evidence="2" key="1">
    <citation type="journal article" date="2019" name="Int. J. Syst. Evol. Microbiol.">
        <title>The Global Catalogue of Microorganisms (GCM) 10K type strain sequencing project: providing services to taxonomists for standard genome sequencing and annotation.</title>
        <authorList>
            <consortium name="The Broad Institute Genomics Platform"/>
            <consortium name="The Broad Institute Genome Sequencing Center for Infectious Disease"/>
            <person name="Wu L."/>
            <person name="Ma J."/>
        </authorList>
    </citation>
    <scope>NUCLEOTIDE SEQUENCE [LARGE SCALE GENOMIC DNA]</scope>
    <source>
        <strain evidence="2">CCUG 48316</strain>
    </source>
</reference>
<evidence type="ECO:0000313" key="1">
    <source>
        <dbReference type="EMBL" id="MFC6788970.1"/>
    </source>
</evidence>
<proteinExistence type="predicted"/>
<dbReference type="Proteomes" id="UP001596292">
    <property type="component" value="Unassembled WGS sequence"/>
</dbReference>